<organism evidence="2 3">
    <name type="scientific">Rehmannia glutinosa</name>
    <name type="common">Chinese foxglove</name>
    <dbReference type="NCBI Taxonomy" id="99300"/>
    <lineage>
        <taxon>Eukaryota</taxon>
        <taxon>Viridiplantae</taxon>
        <taxon>Streptophyta</taxon>
        <taxon>Embryophyta</taxon>
        <taxon>Tracheophyta</taxon>
        <taxon>Spermatophyta</taxon>
        <taxon>Magnoliopsida</taxon>
        <taxon>eudicotyledons</taxon>
        <taxon>Gunneridae</taxon>
        <taxon>Pentapetalae</taxon>
        <taxon>asterids</taxon>
        <taxon>lamiids</taxon>
        <taxon>Lamiales</taxon>
        <taxon>Orobanchaceae</taxon>
        <taxon>Rehmannieae</taxon>
        <taxon>Rehmannia</taxon>
    </lineage>
</organism>
<sequence>MATAEEGGVTANTTSSPYGGGGAGGKFRKKPFRRQTTPYDRPPTALRGNNDNNSSWLKKLVVEPASKLISYGANRFFASVLRKRLPPPPPHQPPERKKQHLHSSTLLAPLRSPSQDGAREPPGGDCSQPINSSSSNDIFELEQLLKQRTFTRSEIVHLRELLQSRAVEASLWDAGQKNEETASDIAKHQQFASGLLEENGSGGIRSAAVMPTPNVNSKVSEDDNASPAELAKAYMGSRPSKVSPSVLGMRSRVGREDTGLLSNLPFASESPILSSTKKTSISKAAPENGLITPRPRGRSAIYNMARTPYSKVHHTSNLKGSGINSNGYAGPSMSPPFFSPLESNEKFESRSMTLKRRSSVLDDELGSVGPIRRIRQKPNLLASRIHHTTHGLGMSSHAKQKLPLIGEPSHKVSKTFGENENENVPSTSYARVPSQSSEVATRILQHLETLTSKEKSSESKLVARRDKSPMTLTPSMLSGQALRSMEDLGSSKLLLDVHDDPKLGDRSNATVPDARDFSTQRREKVEENGPNKSVAPSDKWNPIMENDSAVSLQASTPSTSAAVSVVKHGASQPPQKKRAFRMSAQEDYFEQDDDVHCNGLATRPFSEKKGPIEAPLTDSKVAPSEEPKLVKPSIQLEDKSPSALISGKASELSPSAATVGEGSSAIALPASEETAAASQSAVLPLSVAAFEKPKEANNSPPLFSFSSKVADKFASLPSESNKESEFKIESTSSLVNVSVSIGSEVKLPEFDRSSQLNLFKAGDVNGKSDIVPYAASNGPLVSSPPPMSFTAASSNDTNQISQGSALLFTSSMGNSVPTSTTTSSGSIFGLATKPSSLAGPVFKFGAAADPATSVSATSTTNVSEVADLRTKAEINPSSGSSISNVAAFAAPSSGSNTFGLGSSVSFSTPSNPQGSLFANASKSLVSGAVTAKQDTSSQSVSSAASLPSFNINSSTSFGSTNSQIFNPSNNAFGFSPLTTSSSDTSALAPGSGPAPSVVKFGAASSEGTAVSSSSGPSPAIFSFGLNSSSSSTNAVGSISSPTPPTFSFTGSSSVSAPTVTNNNTASSLSTSGIFAFGANSSASSASNSSAPSNVFGSSWQSPKSSPIFGSTFTSPSPSTGFSFGASSSSTSSAAPIFSFTTASPSVLPSPTGTIGQPVFGNPNVAGFGANNDQMNAEDSMAEDPVQSSAPSSAVPPPIFGQPSSTPPAFAFGSSSVAPQANPFMFGGQQNPVAPQNPSAFQASSSLEFNAGGSFSLGSGGGDKSGRKIVKINRNKNRKK</sequence>
<feature type="compositionally biased region" description="Basic and acidic residues" evidence="1">
    <location>
        <begin position="451"/>
        <end position="468"/>
    </location>
</feature>
<protein>
    <recommendedName>
        <fullName evidence="4">Nuclear pore complex protein</fullName>
    </recommendedName>
</protein>
<evidence type="ECO:0000256" key="1">
    <source>
        <dbReference type="SAM" id="MobiDB-lite"/>
    </source>
</evidence>
<feature type="compositionally biased region" description="Polar residues" evidence="1">
    <location>
        <begin position="1227"/>
        <end position="1247"/>
    </location>
</feature>
<feature type="region of interest" description="Disordered" evidence="1">
    <location>
        <begin position="82"/>
        <end position="133"/>
    </location>
</feature>
<feature type="region of interest" description="Disordered" evidence="1">
    <location>
        <begin position="450"/>
        <end position="479"/>
    </location>
</feature>
<dbReference type="PANTHER" id="PTHR33416:SF20">
    <property type="entry name" value="NUCLEAR PORE COMPLEX PROTEIN NUP1"/>
    <property type="match status" value="1"/>
</dbReference>
<evidence type="ECO:0000313" key="2">
    <source>
        <dbReference type="EMBL" id="KAK6156225.1"/>
    </source>
</evidence>
<dbReference type="EMBL" id="JABTTQ020000005">
    <property type="protein sequence ID" value="KAK6156225.1"/>
    <property type="molecule type" value="Genomic_DNA"/>
</dbReference>
<accession>A0ABR0XAP6</accession>
<feature type="region of interest" description="Disordered" evidence="1">
    <location>
        <begin position="409"/>
        <end position="437"/>
    </location>
</feature>
<feature type="compositionally biased region" description="Polar residues" evidence="1">
    <location>
        <begin position="416"/>
        <end position="437"/>
    </location>
</feature>
<proteinExistence type="predicted"/>
<evidence type="ECO:0000313" key="3">
    <source>
        <dbReference type="Proteomes" id="UP001318860"/>
    </source>
</evidence>
<reference evidence="2 3" key="1">
    <citation type="journal article" date="2021" name="Comput. Struct. Biotechnol. J.">
        <title>De novo genome assembly of the potent medicinal plant Rehmannia glutinosa using nanopore technology.</title>
        <authorList>
            <person name="Ma L."/>
            <person name="Dong C."/>
            <person name="Song C."/>
            <person name="Wang X."/>
            <person name="Zheng X."/>
            <person name="Niu Y."/>
            <person name="Chen S."/>
            <person name="Feng W."/>
        </authorList>
    </citation>
    <scope>NUCLEOTIDE SEQUENCE [LARGE SCALE GENOMIC DNA]</scope>
    <source>
        <strain evidence="2">DH-2019</strain>
    </source>
</reference>
<feature type="compositionally biased region" description="Basic and acidic residues" evidence="1">
    <location>
        <begin position="513"/>
        <end position="529"/>
    </location>
</feature>
<feature type="region of interest" description="Disordered" evidence="1">
    <location>
        <begin position="1168"/>
        <end position="1279"/>
    </location>
</feature>
<evidence type="ECO:0008006" key="4">
    <source>
        <dbReference type="Google" id="ProtNLM"/>
    </source>
</evidence>
<dbReference type="Proteomes" id="UP001318860">
    <property type="component" value="Unassembled WGS sequence"/>
</dbReference>
<gene>
    <name evidence="2" type="ORF">DH2020_010473</name>
</gene>
<name>A0ABR0XAP6_REHGL</name>
<feature type="region of interest" description="Disordered" evidence="1">
    <location>
        <begin position="499"/>
        <end position="542"/>
    </location>
</feature>
<dbReference type="PANTHER" id="PTHR33416">
    <property type="entry name" value="NUCLEAR PORE COMPLEX PROTEIN NUP1"/>
    <property type="match status" value="1"/>
</dbReference>
<comment type="caution">
    <text evidence="2">The sequence shown here is derived from an EMBL/GenBank/DDBJ whole genome shotgun (WGS) entry which is preliminary data.</text>
</comment>
<feature type="region of interest" description="Disordered" evidence="1">
    <location>
        <begin position="1"/>
        <end position="55"/>
    </location>
</feature>
<keyword evidence="3" id="KW-1185">Reference proteome</keyword>
<feature type="compositionally biased region" description="Basic residues" evidence="1">
    <location>
        <begin position="1266"/>
        <end position="1279"/>
    </location>
</feature>
<feature type="region of interest" description="Disordered" evidence="1">
    <location>
        <begin position="601"/>
        <end position="662"/>
    </location>
</feature>